<reference evidence="2" key="1">
    <citation type="journal article" date="2020" name="Viruses">
        <title>Updating the quarantine status of Prunus infecting viruses in Australia.</title>
        <authorList>
            <person name="Kinoti W.M."/>
            <person name="Nancarrow N."/>
            <person name="Dann A."/>
            <person name="Rodoni B.C."/>
            <person name="Constable F.E."/>
        </authorList>
    </citation>
    <scope>NUCLEOTIDE SEQUENCE</scope>
    <source>
        <strain evidence="1">TAS12</strain>
        <strain evidence="2">TAS16</strain>
    </source>
</reference>
<accession>A0A679G6R2</accession>
<evidence type="ECO:0000313" key="1">
    <source>
        <dbReference type="EMBL" id="BCA25897.1"/>
    </source>
</evidence>
<name>A0A679G6R2_9CLOS</name>
<proteinExistence type="predicted"/>
<evidence type="ECO:0000313" key="2">
    <source>
        <dbReference type="EMBL" id="BCA25907.1"/>
    </source>
</evidence>
<dbReference type="EMBL" id="LC523025">
    <property type="protein sequence ID" value="BCA25897.1"/>
    <property type="molecule type" value="Genomic_RNA"/>
</dbReference>
<sequence>MVISDEDVKILRCVFNRRDVN</sequence>
<protein>
    <submittedName>
        <fullName evidence="2">p53</fullName>
    </submittedName>
</protein>
<organism evidence="2">
    <name type="scientific">Little cherry virus 2</name>
    <dbReference type="NCBI Taxonomy" id="154339"/>
    <lineage>
        <taxon>Viruses</taxon>
        <taxon>Riboviria</taxon>
        <taxon>Orthornavirae</taxon>
        <taxon>Kitrinoviricota</taxon>
        <taxon>Alsuviricetes</taxon>
        <taxon>Martellivirales</taxon>
        <taxon>Closteroviridae</taxon>
        <taxon>Ampelovirus</taxon>
        <taxon>Ampelovirus nanoavii</taxon>
    </lineage>
</organism>
<dbReference type="EMBL" id="LC523026">
    <property type="protein sequence ID" value="BCA25907.1"/>
    <property type="molecule type" value="Genomic_RNA"/>
</dbReference>